<comment type="subunit">
    <text evidence="8">PSII is composed of 1 copy each of membrane proteins PsbA, PsbB, PsbC, PsbD, PsbE, PsbF, PsbH, PsbI, PsbJ, PsbK, PsbL, PsbM, PsbT, PsbY, PsbZ, Psb30/Ycf12, at least 3 peripheral proteins of the oxygen-evolving complex and a large number of cofactors. It forms dimeric complexes.</text>
</comment>
<evidence type="ECO:0000256" key="5">
    <source>
        <dbReference type="ARBA" id="ARBA00023078"/>
    </source>
</evidence>
<proteinExistence type="inferred from homology"/>
<feature type="topological domain" description="Lumenal" evidence="8">
    <location>
        <begin position="1"/>
        <end position="4"/>
    </location>
</feature>
<keyword evidence="10" id="KW-0934">Plastid</keyword>
<name>A0A7D3QAD7_9EUKA</name>
<reference evidence="10" key="1">
    <citation type="submission" date="2020-04" db="EMBL/GenBank/DDBJ databases">
        <authorList>
            <person name="Hulatt C.J."/>
            <person name="Posewitz M.C."/>
        </authorList>
    </citation>
    <scope>NUCLEOTIDE SEQUENCE</scope>
    <source>
        <strain evidence="10">NIVA-4/92</strain>
    </source>
</reference>
<dbReference type="NCBIfam" id="NF009711">
    <property type="entry name" value="PRK13240.1"/>
    <property type="match status" value="1"/>
</dbReference>
<keyword evidence="4 8" id="KW-1133">Transmembrane helix</keyword>
<feature type="transmembrane region" description="Helical" evidence="9">
    <location>
        <begin position="6"/>
        <end position="24"/>
    </location>
</feature>
<evidence type="ECO:0000256" key="7">
    <source>
        <dbReference type="ARBA" id="ARBA00023276"/>
    </source>
</evidence>
<dbReference type="AlphaFoldDB" id="A0A7D3QAD7"/>
<evidence type="ECO:0000256" key="4">
    <source>
        <dbReference type="ARBA" id="ARBA00022989"/>
    </source>
</evidence>
<comment type="subcellular location">
    <subcellularLocation>
        <location evidence="8">Cellular thylakoid membrane</location>
        <topology evidence="8">Single-pass membrane protein</topology>
    </subcellularLocation>
    <subcellularLocation>
        <location evidence="1">Membrane</location>
    </subcellularLocation>
</comment>
<comment type="similarity">
    <text evidence="8">Belongs to the PsbY family.</text>
</comment>
<feature type="topological domain" description="Lumenal" evidence="8">
    <location>
        <begin position="24"/>
        <end position="37"/>
    </location>
</feature>
<keyword evidence="5 8" id="KW-0793">Thylakoid</keyword>
<dbReference type="GO" id="GO:0015979">
    <property type="term" value="P:photosynthesis"/>
    <property type="evidence" value="ECO:0007669"/>
    <property type="project" value="UniProtKB-UniRule"/>
</dbReference>
<dbReference type="GO" id="GO:0030145">
    <property type="term" value="F:manganese ion binding"/>
    <property type="evidence" value="ECO:0007669"/>
    <property type="project" value="InterPro"/>
</dbReference>
<keyword evidence="2 8" id="KW-0602">Photosynthesis</keyword>
<keyword evidence="3 8" id="KW-0812">Transmembrane</keyword>
<evidence type="ECO:0000256" key="3">
    <source>
        <dbReference type="ARBA" id="ARBA00022692"/>
    </source>
</evidence>
<evidence type="ECO:0000256" key="6">
    <source>
        <dbReference type="ARBA" id="ARBA00023136"/>
    </source>
</evidence>
<dbReference type="GeneID" id="55752489"/>
<dbReference type="GO" id="GO:0009523">
    <property type="term" value="C:photosystem II"/>
    <property type="evidence" value="ECO:0007669"/>
    <property type="project" value="UniProtKB-KW"/>
</dbReference>
<evidence type="ECO:0000256" key="9">
    <source>
        <dbReference type="SAM" id="Phobius"/>
    </source>
</evidence>
<dbReference type="HAMAP" id="MF_00717">
    <property type="entry name" value="PSII_PsbY"/>
    <property type="match status" value="1"/>
</dbReference>
<geneLocation type="plastid" evidence="10"/>
<dbReference type="Pfam" id="PF06298">
    <property type="entry name" value="PsbY"/>
    <property type="match status" value="1"/>
</dbReference>
<dbReference type="GO" id="GO:0042651">
    <property type="term" value="C:thylakoid membrane"/>
    <property type="evidence" value="ECO:0007669"/>
    <property type="project" value="UniProtKB-UniRule"/>
</dbReference>
<dbReference type="RefSeq" id="YP_009863810.1">
    <property type="nucleotide sequence ID" value="NC_049013.1"/>
</dbReference>
<gene>
    <name evidence="8 10" type="primary">psbY</name>
</gene>
<dbReference type="EMBL" id="MT364382">
    <property type="protein sequence ID" value="QKE31141.1"/>
    <property type="molecule type" value="Genomic_DNA"/>
</dbReference>
<sequence>MDSRLVIVLFPLLIAASWALFNIGRGAIQQLRRMNNA</sequence>
<evidence type="ECO:0000256" key="2">
    <source>
        <dbReference type="ARBA" id="ARBA00022531"/>
    </source>
</evidence>
<protein>
    <recommendedName>
        <fullName evidence="8">Photosystem II reaction center protein Y</fullName>
    </recommendedName>
</protein>
<accession>A0A7D3QAD7</accession>
<comment type="function">
    <text evidence="8">Loosely associated component of the core of photosystem II (PSII). PSII is a light-driven water plastoquinone oxidoreductase, using light energy to abstract electrons from H(2)O, generating a proton gradient subsequently used for ATP formation.</text>
</comment>
<organism evidence="10">
    <name type="scientific">Pavlova sp. NIVA-4/92</name>
    <dbReference type="NCBI Taxonomy" id="2686093"/>
    <lineage>
        <taxon>Eukaryota</taxon>
        <taxon>Haptista</taxon>
        <taxon>Haptophyta</taxon>
        <taxon>Pavlovophyceae</taxon>
        <taxon>Pavlovales</taxon>
        <taxon>Pavlovaceae</taxon>
        <taxon>Pavlova</taxon>
    </lineage>
</organism>
<keyword evidence="7 8" id="KW-0604">Photosystem II</keyword>
<evidence type="ECO:0000256" key="1">
    <source>
        <dbReference type="ARBA" id="ARBA00004370"/>
    </source>
</evidence>
<evidence type="ECO:0000313" key="10">
    <source>
        <dbReference type="EMBL" id="QKE31141.1"/>
    </source>
</evidence>
<dbReference type="InterPro" id="IPR009388">
    <property type="entry name" value="PSII_PsbY"/>
</dbReference>
<keyword evidence="6 8" id="KW-0472">Membrane</keyword>
<evidence type="ECO:0000256" key="8">
    <source>
        <dbReference type="HAMAP-Rule" id="MF_00717"/>
    </source>
</evidence>